<evidence type="ECO:0000256" key="7">
    <source>
        <dbReference type="ARBA" id="ARBA00022833"/>
    </source>
</evidence>
<keyword evidence="6" id="KW-0378">Hydrolase</keyword>
<dbReference type="EMBL" id="MEXN01000005">
    <property type="protein sequence ID" value="OGD03667.1"/>
    <property type="molecule type" value="Genomic_DNA"/>
</dbReference>
<dbReference type="InterPro" id="IPR023091">
    <property type="entry name" value="MetalPrtase_cat_dom_sf_prd"/>
</dbReference>
<dbReference type="InterPro" id="IPR002036">
    <property type="entry name" value="YbeY"/>
</dbReference>
<comment type="cofactor">
    <cofactor evidence="1">
        <name>Zn(2+)</name>
        <dbReference type="ChEBI" id="CHEBI:29105"/>
    </cofactor>
</comment>
<keyword evidence="3" id="KW-0540">Nuclease</keyword>
<accession>A0A1F4ZD69</accession>
<evidence type="ECO:0000256" key="2">
    <source>
        <dbReference type="ARBA" id="ARBA00010875"/>
    </source>
</evidence>
<proteinExistence type="inferred from homology"/>
<evidence type="ECO:0000256" key="5">
    <source>
        <dbReference type="ARBA" id="ARBA00022759"/>
    </source>
</evidence>
<dbReference type="Proteomes" id="UP000177080">
    <property type="component" value="Unassembled WGS sequence"/>
</dbReference>
<evidence type="ECO:0000256" key="3">
    <source>
        <dbReference type="ARBA" id="ARBA00022722"/>
    </source>
</evidence>
<keyword evidence="7" id="KW-0862">Zinc</keyword>
<evidence type="ECO:0000313" key="9">
    <source>
        <dbReference type="Proteomes" id="UP000177080"/>
    </source>
</evidence>
<dbReference type="Pfam" id="PF02130">
    <property type="entry name" value="YbeY"/>
    <property type="match status" value="1"/>
</dbReference>
<protein>
    <recommendedName>
        <fullName evidence="10">rRNA maturation RNase YbeY</fullName>
    </recommendedName>
</protein>
<evidence type="ECO:0000256" key="1">
    <source>
        <dbReference type="ARBA" id="ARBA00001947"/>
    </source>
</evidence>
<keyword evidence="4" id="KW-0479">Metal-binding</keyword>
<name>A0A1F4ZD69_9BACT</name>
<dbReference type="GO" id="GO:0006364">
    <property type="term" value="P:rRNA processing"/>
    <property type="evidence" value="ECO:0007669"/>
    <property type="project" value="InterPro"/>
</dbReference>
<evidence type="ECO:0000256" key="4">
    <source>
        <dbReference type="ARBA" id="ARBA00022723"/>
    </source>
</evidence>
<gene>
    <name evidence="8" type="ORF">A2989_03230</name>
</gene>
<dbReference type="AlphaFoldDB" id="A0A1F4ZD69"/>
<dbReference type="GO" id="GO:0004519">
    <property type="term" value="F:endonuclease activity"/>
    <property type="evidence" value="ECO:0007669"/>
    <property type="project" value="UniProtKB-KW"/>
</dbReference>
<dbReference type="Gene3D" id="3.40.390.30">
    <property type="entry name" value="Metalloproteases ('zincins'), catalytic domain"/>
    <property type="match status" value="1"/>
</dbReference>
<dbReference type="SUPFAM" id="SSF55486">
    <property type="entry name" value="Metalloproteases ('zincins'), catalytic domain"/>
    <property type="match status" value="1"/>
</dbReference>
<evidence type="ECO:0000256" key="6">
    <source>
        <dbReference type="ARBA" id="ARBA00022801"/>
    </source>
</evidence>
<evidence type="ECO:0008006" key="10">
    <source>
        <dbReference type="Google" id="ProtNLM"/>
    </source>
</evidence>
<comment type="caution">
    <text evidence="8">The sequence shown here is derived from an EMBL/GenBank/DDBJ whole genome shotgun (WGS) entry which is preliminary data.</text>
</comment>
<comment type="similarity">
    <text evidence="2">Belongs to the endoribonuclease YbeY family.</text>
</comment>
<organism evidence="8 9">
    <name type="scientific">Candidatus Amesbacteria bacterium RIFCSPLOWO2_01_FULL_48_25</name>
    <dbReference type="NCBI Taxonomy" id="1797259"/>
    <lineage>
        <taxon>Bacteria</taxon>
        <taxon>Candidatus Amesiibacteriota</taxon>
    </lineage>
</organism>
<sequence length="87" mass="10179">MVKYKTGDVGGRVFEVWLGDEKEMRELGKKWMKDDEFHEVISFPLDEIGPGPDGVWRLGDVVIYKRAKNRDFFIVHGIEHLLGRHHD</sequence>
<dbReference type="GO" id="GO:0004222">
    <property type="term" value="F:metalloendopeptidase activity"/>
    <property type="evidence" value="ECO:0007669"/>
    <property type="project" value="InterPro"/>
</dbReference>
<dbReference type="STRING" id="1797259.A2989_03230"/>
<reference evidence="8 9" key="1">
    <citation type="journal article" date="2016" name="Nat. Commun.">
        <title>Thousands of microbial genomes shed light on interconnected biogeochemical processes in an aquifer system.</title>
        <authorList>
            <person name="Anantharaman K."/>
            <person name="Brown C.T."/>
            <person name="Hug L.A."/>
            <person name="Sharon I."/>
            <person name="Castelle C.J."/>
            <person name="Probst A.J."/>
            <person name="Thomas B.C."/>
            <person name="Singh A."/>
            <person name="Wilkins M.J."/>
            <person name="Karaoz U."/>
            <person name="Brodie E.L."/>
            <person name="Williams K.H."/>
            <person name="Hubbard S.S."/>
            <person name="Banfield J.F."/>
        </authorList>
    </citation>
    <scope>NUCLEOTIDE SEQUENCE [LARGE SCALE GENOMIC DNA]</scope>
</reference>
<evidence type="ECO:0000313" key="8">
    <source>
        <dbReference type="EMBL" id="OGD03667.1"/>
    </source>
</evidence>
<keyword evidence="5" id="KW-0255">Endonuclease</keyword>
<dbReference type="GO" id="GO:0046872">
    <property type="term" value="F:metal ion binding"/>
    <property type="evidence" value="ECO:0007669"/>
    <property type="project" value="UniProtKB-KW"/>
</dbReference>